<dbReference type="SUPFAM" id="SSF52266">
    <property type="entry name" value="SGNH hydrolase"/>
    <property type="match status" value="1"/>
</dbReference>
<proteinExistence type="predicted"/>
<dbReference type="RefSeq" id="WP_334254075.1">
    <property type="nucleotide sequence ID" value="NZ_JBAJJM010000007.1"/>
</dbReference>
<evidence type="ECO:0000313" key="3">
    <source>
        <dbReference type="Proteomes" id="UP001432017"/>
    </source>
</evidence>
<evidence type="ECO:0000313" key="2">
    <source>
        <dbReference type="EMBL" id="MEG9475791.1"/>
    </source>
</evidence>
<evidence type="ECO:0008006" key="4">
    <source>
        <dbReference type="Google" id="ProtNLM"/>
    </source>
</evidence>
<dbReference type="InterPro" id="IPR036514">
    <property type="entry name" value="SGNH_hydro_sf"/>
</dbReference>
<dbReference type="Gene3D" id="3.40.50.1110">
    <property type="entry name" value="SGNH hydrolase"/>
    <property type="match status" value="1"/>
</dbReference>
<reference evidence="2" key="1">
    <citation type="submission" date="2023-12" db="EMBL/GenBank/DDBJ databases">
        <title>Mannheima indologenes sp. nov. proposed for Clade V organisms of Mannheimia.</title>
        <authorList>
            <person name="Christensen H."/>
        </authorList>
    </citation>
    <scope>NUCLEOTIDE SEQUENCE</scope>
    <source>
        <strain evidence="2">M14.4</strain>
    </source>
</reference>
<name>A0ABU7ZE88_9PAST</name>
<protein>
    <recommendedName>
        <fullName evidence="4">Sialate O-acetylesterase domain-containing protein</fullName>
    </recommendedName>
</protein>
<sequence>MAIAEQDLVNIGQQPNDGSGDTARVAFSKINNMFKHLDSVIMSNSVGYTNLRDLMADQSKPIGTIAEVAETGERYIRSDNGWELVKSSILGSKNFATYQDMVDSNLNVNNYAIVINDDDPAKNGIYQKSDLGFIKQGYSDLSILFTVLNLLKNVLSDVHDDRGVRVDYAVVNAKLHSIIFGLAGEYLYAPNHLIDFSDNGFAITDAAGRCPFKINRDGSVYIANLVGYANQLHQQSEKQRQNLPYGWRKKDINHIVVYGQSLSDGSTSNKDEPLQGMEISKLQPYQNLMLAGGTRAEPQHSFYSSDFAPLVEASIGQISNKKDIRTYNPSQNESPTSSICNEFTRRCLERSQKSNASDFVMLGTSSGRGGLNVEALINGTQFEVLEKHIMDVVDTAIAKNKTSAVAAICYIQGEANHHAILRELNSFDESITADIFEYQNRVQSLIDKIDNVILNNKNQDFLPYVITYQTEAHRSYEINGKSLNVNPIATAQWFMSKSNDRVILAVPVYAIPKNNRDKVHTSHVGSWVMGAYFARAMEYTLHSKMGKWRPLEPIRYHWTDTHCDIEFHVPCGELVLDTYFCPQQPNQGFDIWVNGELQTNAIRSVELVDYKTVRVNFNGKQTNAQLSYCLGREDTKPNAFGNLRDSHGDTDQVIDPLGNTHKLHNPAIMFNIHQSRGFI</sequence>
<comment type="caution">
    <text evidence="2">The sequence shown here is derived from an EMBL/GenBank/DDBJ whole genome shotgun (WGS) entry which is preliminary data.</text>
</comment>
<organism evidence="2 3">
    <name type="scientific">Mannheimia indoligenes</name>
    <dbReference type="NCBI Taxonomy" id="3103145"/>
    <lineage>
        <taxon>Bacteria</taxon>
        <taxon>Pseudomonadati</taxon>
        <taxon>Pseudomonadota</taxon>
        <taxon>Gammaproteobacteria</taxon>
        <taxon>Pasteurellales</taxon>
        <taxon>Pasteurellaceae</taxon>
        <taxon>Mannheimia</taxon>
    </lineage>
</organism>
<accession>A0ABU7ZE88</accession>
<dbReference type="Proteomes" id="UP001432017">
    <property type="component" value="Unassembled WGS sequence"/>
</dbReference>
<evidence type="ECO:0000256" key="1">
    <source>
        <dbReference type="SAM" id="MobiDB-lite"/>
    </source>
</evidence>
<keyword evidence="3" id="KW-1185">Reference proteome</keyword>
<feature type="region of interest" description="Disordered" evidence="1">
    <location>
        <begin position="1"/>
        <end position="20"/>
    </location>
</feature>
<dbReference type="EMBL" id="JBAJJM010000007">
    <property type="protein sequence ID" value="MEG9475791.1"/>
    <property type="molecule type" value="Genomic_DNA"/>
</dbReference>
<gene>
    <name evidence="2" type="ORF">V6W77_05825</name>
</gene>